<dbReference type="GO" id="GO:0004252">
    <property type="term" value="F:serine-type endopeptidase activity"/>
    <property type="evidence" value="ECO:0007669"/>
    <property type="project" value="InterPro"/>
</dbReference>
<dbReference type="SUPFAM" id="SSF50494">
    <property type="entry name" value="Trypsin-like serine proteases"/>
    <property type="match status" value="1"/>
</dbReference>
<comment type="similarity">
    <text evidence="1">Belongs to the peptidase S1 family.</text>
</comment>
<evidence type="ECO:0000256" key="3">
    <source>
        <dbReference type="SAM" id="MobiDB-lite"/>
    </source>
</evidence>
<sequence>MPGSRAILLLLGSLGGSQRGFLPSASASLVFNASFSETPLLSGNVEVEEESDQKIHDVPLDLLDNPSSLLQVPGMTPSDDILVSSLQSAEPLSLHSDLTPDTSEVSPRRQRRQLIVFGTDTRRPSQSSSGGIPTVGRLQGRTGSSCTASLLGPRHALTAAHCVWNSVAADWSLPESLQIGGICEGGSSGLGVWGARGGCRQLGGVRVGIQRAFVPGEFRRTGDKAWDYAVVLLDRPVGGGVTRVSLPDGSLSRASLGCPTSSGGLELFSSFSESSSVPLLLVGFHSDLRGDQVYQSSCSANDIVCPASACPSTGSTASACGRSAQHFCDSTQGASGAPLLVAGQVVALHAGDTPAFNVATVLTPFAVTQIRRMMQLGVSVGG</sequence>
<dbReference type="InterPro" id="IPR009003">
    <property type="entry name" value="Peptidase_S1_PA"/>
</dbReference>
<reference evidence="5" key="1">
    <citation type="submission" date="2014-11" db="EMBL/GenBank/DDBJ databases">
        <authorList>
            <person name="Otto D Thomas"/>
            <person name="Naeem Raeece"/>
        </authorList>
    </citation>
    <scope>NUCLEOTIDE SEQUENCE</scope>
</reference>
<protein>
    <recommendedName>
        <fullName evidence="4">Peptidase S1 domain-containing protein</fullName>
    </recommendedName>
</protein>
<dbReference type="Pfam" id="PF00089">
    <property type="entry name" value="Trypsin"/>
    <property type="match status" value="1"/>
</dbReference>
<evidence type="ECO:0000256" key="2">
    <source>
        <dbReference type="ARBA" id="ARBA00022729"/>
    </source>
</evidence>
<dbReference type="EMBL" id="CDMZ01005879">
    <property type="protein sequence ID" value="CEM55472.1"/>
    <property type="molecule type" value="Genomic_DNA"/>
</dbReference>
<dbReference type="PANTHER" id="PTHR15462:SF8">
    <property type="entry name" value="SERINE PROTEASE"/>
    <property type="match status" value="1"/>
</dbReference>
<dbReference type="InterPro" id="IPR050966">
    <property type="entry name" value="Glutamyl_endopeptidase"/>
</dbReference>
<feature type="domain" description="Peptidase S1" evidence="4">
    <location>
        <begin position="127"/>
        <end position="350"/>
    </location>
</feature>
<dbReference type="AlphaFoldDB" id="A0A0G4IEE6"/>
<keyword evidence="2" id="KW-0732">Signal</keyword>
<evidence type="ECO:0000256" key="1">
    <source>
        <dbReference type="ARBA" id="ARBA00007664"/>
    </source>
</evidence>
<evidence type="ECO:0000259" key="4">
    <source>
        <dbReference type="Pfam" id="PF00089"/>
    </source>
</evidence>
<proteinExistence type="inferred from homology"/>
<organism evidence="5">
    <name type="scientific">Chromera velia CCMP2878</name>
    <dbReference type="NCBI Taxonomy" id="1169474"/>
    <lineage>
        <taxon>Eukaryota</taxon>
        <taxon>Sar</taxon>
        <taxon>Alveolata</taxon>
        <taxon>Colpodellida</taxon>
        <taxon>Chromeraceae</taxon>
        <taxon>Chromera</taxon>
    </lineage>
</organism>
<dbReference type="GO" id="GO:0006508">
    <property type="term" value="P:proteolysis"/>
    <property type="evidence" value="ECO:0007669"/>
    <property type="project" value="InterPro"/>
</dbReference>
<gene>
    <name evidence="5" type="ORF">Cvel_13566</name>
</gene>
<dbReference type="VEuPathDB" id="CryptoDB:Cvel_13566"/>
<evidence type="ECO:0000313" key="5">
    <source>
        <dbReference type="EMBL" id="CEM55472.1"/>
    </source>
</evidence>
<dbReference type="InterPro" id="IPR018114">
    <property type="entry name" value="TRYPSIN_HIS"/>
</dbReference>
<dbReference type="Gene3D" id="2.40.10.10">
    <property type="entry name" value="Trypsin-like serine proteases"/>
    <property type="match status" value="2"/>
</dbReference>
<dbReference type="InterPro" id="IPR043504">
    <property type="entry name" value="Peptidase_S1_PA_chymotrypsin"/>
</dbReference>
<dbReference type="PROSITE" id="PS00134">
    <property type="entry name" value="TRYPSIN_HIS"/>
    <property type="match status" value="1"/>
</dbReference>
<dbReference type="InterPro" id="IPR001254">
    <property type="entry name" value="Trypsin_dom"/>
</dbReference>
<name>A0A0G4IEE6_9ALVE</name>
<accession>A0A0G4IEE6</accession>
<feature type="region of interest" description="Disordered" evidence="3">
    <location>
        <begin position="120"/>
        <end position="140"/>
    </location>
</feature>
<dbReference type="PANTHER" id="PTHR15462">
    <property type="entry name" value="SERINE PROTEASE"/>
    <property type="match status" value="1"/>
</dbReference>